<proteinExistence type="predicted"/>
<dbReference type="RefSeq" id="WP_309201003.1">
    <property type="nucleotide sequence ID" value="NZ_CP133548.1"/>
</dbReference>
<keyword evidence="2" id="KW-1185">Reference proteome</keyword>
<dbReference type="EMBL" id="CP133548">
    <property type="protein sequence ID" value="WMS85850.1"/>
    <property type="molecule type" value="Genomic_DNA"/>
</dbReference>
<dbReference type="Proteomes" id="UP001239782">
    <property type="component" value="Chromosome"/>
</dbReference>
<dbReference type="KEGG" id="plei:Q9312_11540"/>
<reference evidence="1 2" key="1">
    <citation type="submission" date="2023-08" db="EMBL/GenBank/DDBJ databases">
        <title>Pleionea litopenaei sp. nov., isolated from stomach of juvenile Litopenaeus vannamei.</title>
        <authorList>
            <person name="Rho A.M."/>
            <person name="Hwang C.Y."/>
        </authorList>
    </citation>
    <scope>NUCLEOTIDE SEQUENCE [LARGE SCALE GENOMIC DNA]</scope>
    <source>
        <strain evidence="1 2">HL-JVS1</strain>
    </source>
</reference>
<evidence type="ECO:0000313" key="2">
    <source>
        <dbReference type="Proteomes" id="UP001239782"/>
    </source>
</evidence>
<protein>
    <submittedName>
        <fullName evidence="1">Uncharacterized protein</fullName>
    </submittedName>
</protein>
<accession>A0AA51RQU0</accession>
<dbReference type="AlphaFoldDB" id="A0AA51RQU0"/>
<gene>
    <name evidence="1" type="ORF">Q9312_11540</name>
</gene>
<evidence type="ECO:0000313" key="1">
    <source>
        <dbReference type="EMBL" id="WMS85850.1"/>
    </source>
</evidence>
<sequence>MKKLKIPLRIIQVLTGLFLVFLTLGMLNPTIEQQVVKTSSVSQQKLAQAIISKEGLKLWVKDFADLKKVSQTDESIELTVFTQRNGQLQKQTVQLLTQSSSQSTLFLEYPKYSLQVEFDNAPENQMTAKLIILPKGVFWQSWYFFMKNELFKSNEALLAAILKAANEVN</sequence>
<organism evidence="1 2">
    <name type="scientific">Pleionea litopenaei</name>
    <dbReference type="NCBI Taxonomy" id="3070815"/>
    <lineage>
        <taxon>Bacteria</taxon>
        <taxon>Pseudomonadati</taxon>
        <taxon>Pseudomonadota</taxon>
        <taxon>Gammaproteobacteria</taxon>
        <taxon>Oceanospirillales</taxon>
        <taxon>Pleioneaceae</taxon>
        <taxon>Pleionea</taxon>
    </lineage>
</organism>
<name>A0AA51RQU0_9GAMM</name>